<proteinExistence type="inferred from homology"/>
<comment type="subcellular location">
    <subcellularLocation>
        <location evidence="1">Cell inner membrane</location>
        <topology evidence="1">Single-pass membrane protein</topology>
        <orientation evidence="1">Cytoplasmic side</orientation>
    </subcellularLocation>
    <subcellularLocation>
        <location evidence="11">Cell membrane</location>
    </subcellularLocation>
</comment>
<dbReference type="EC" id="2.4.99.12" evidence="4 11"/>
<evidence type="ECO:0000256" key="5">
    <source>
        <dbReference type="ARBA" id="ARBA00019077"/>
    </source>
</evidence>
<dbReference type="RefSeq" id="WP_039643774.1">
    <property type="nucleotide sequence ID" value="NZ_JXBL01000001.1"/>
</dbReference>
<evidence type="ECO:0000256" key="11">
    <source>
        <dbReference type="RuleBase" id="RU365103"/>
    </source>
</evidence>
<dbReference type="FunFam" id="3.40.50.11720:FF:000001">
    <property type="entry name" value="3-deoxy-D-manno-octulosonic acid transferase"/>
    <property type="match status" value="1"/>
</dbReference>
<comment type="function">
    <text evidence="11">Involved in lipopolysaccharide (LPS) biosynthesis. Catalyzes the transfer of 3-deoxy-D-manno-octulosonate (Kdo) residue(s) from CMP-Kdo to lipid IV(A), the tetraacyldisaccharide-1,4'-bisphosphate precursor of lipid A.</text>
</comment>
<dbReference type="InterPro" id="IPR039901">
    <property type="entry name" value="Kdotransferase"/>
</dbReference>
<evidence type="ECO:0000256" key="10">
    <source>
        <dbReference type="PIRSR" id="PIRSR639901-2"/>
    </source>
</evidence>
<dbReference type="InterPro" id="IPR007507">
    <property type="entry name" value="Glycos_transf_N"/>
</dbReference>
<keyword evidence="11" id="KW-0448">Lipopolysaccharide biosynthesis</keyword>
<keyword evidence="11" id="KW-1003">Cell membrane</keyword>
<dbReference type="Pfam" id="PF04413">
    <property type="entry name" value="Glycos_transf_N"/>
    <property type="match status" value="1"/>
</dbReference>
<keyword evidence="14" id="KW-1185">Reference proteome</keyword>
<dbReference type="EMBL" id="JXBL01000001">
    <property type="protein sequence ID" value="KIE41804.1"/>
    <property type="molecule type" value="Genomic_DNA"/>
</dbReference>
<evidence type="ECO:0000256" key="7">
    <source>
        <dbReference type="ARBA" id="ARBA00031445"/>
    </source>
</evidence>
<keyword evidence="11" id="KW-0472">Membrane</keyword>
<evidence type="ECO:0000259" key="12">
    <source>
        <dbReference type="Pfam" id="PF04413"/>
    </source>
</evidence>
<evidence type="ECO:0000313" key="13">
    <source>
        <dbReference type="EMBL" id="KIE41804.1"/>
    </source>
</evidence>
<dbReference type="GO" id="GO:0009245">
    <property type="term" value="P:lipid A biosynthetic process"/>
    <property type="evidence" value="ECO:0007669"/>
    <property type="project" value="TreeGrafter"/>
</dbReference>
<gene>
    <name evidence="13" type="ORF">SE37_03745</name>
</gene>
<reference evidence="13 14" key="1">
    <citation type="submission" date="2015-01" db="EMBL/GenBank/DDBJ databases">
        <title>Genome sequence of the anaerobic bacterium Geobacter soli GSS01, a dissimilatory Fe(III) reducer from soil.</title>
        <authorList>
            <person name="Yang G."/>
            <person name="Zhou S."/>
        </authorList>
    </citation>
    <scope>NUCLEOTIDE SEQUENCE [LARGE SCALE GENOMIC DNA]</scope>
    <source>
        <strain evidence="13 14">GSS01</strain>
    </source>
</reference>
<evidence type="ECO:0000256" key="3">
    <source>
        <dbReference type="ARBA" id="ARBA00006380"/>
    </source>
</evidence>
<dbReference type="Gene3D" id="3.40.50.11720">
    <property type="entry name" value="3-Deoxy-D-manno-octulosonic-acid transferase, N-terminal domain"/>
    <property type="match status" value="1"/>
</dbReference>
<comment type="catalytic activity">
    <reaction evidence="8 11">
        <text>lipid IVA (E. coli) + CMP-3-deoxy-beta-D-manno-octulosonate = alpha-Kdo-(2-&gt;6)-lipid IVA (E. coli) + CMP + H(+)</text>
        <dbReference type="Rhea" id="RHEA:28066"/>
        <dbReference type="ChEBI" id="CHEBI:15378"/>
        <dbReference type="ChEBI" id="CHEBI:58603"/>
        <dbReference type="ChEBI" id="CHEBI:60364"/>
        <dbReference type="ChEBI" id="CHEBI:60377"/>
        <dbReference type="ChEBI" id="CHEBI:85987"/>
        <dbReference type="EC" id="2.4.99.12"/>
    </reaction>
</comment>
<protein>
    <recommendedName>
        <fullName evidence="5 11">3-deoxy-D-manno-octulosonic acid transferase</fullName>
        <shortName evidence="11">Kdo transferase</shortName>
        <ecNumber evidence="4 11">2.4.99.12</ecNumber>
    </recommendedName>
    <alternativeName>
        <fullName evidence="7 11">Lipid IV(A) 3-deoxy-D-manno-octulosonic acid transferase</fullName>
    </alternativeName>
</protein>
<comment type="pathway">
    <text evidence="2 11">Bacterial outer membrane biogenesis; LPS core biosynthesis.</text>
</comment>
<dbReference type="SUPFAM" id="SSF53756">
    <property type="entry name" value="UDP-Glycosyltransferase/glycogen phosphorylase"/>
    <property type="match status" value="1"/>
</dbReference>
<sequence>MVFLVYDILLLLLSPAIIAHHAWRTVSRGRSFAGFGERFGFIAPERLMPVAGKRPIWVHAVSVGETMAVKPLLRELKHRYPERPVVLSTVTETGRSVAEKIAEADLVVYFPFDFGCAVSRALRLVSPSLVIVVETEIWPNFLRYARRMAIPAVMVNGRISDRSFPRYLRFSWFFAPLLAKLSALCMQSEEDARRIVAIGAPAHRVFVTRNLKYDLPVRTLSPAEREELHQRYRLPPGTLVITAGSTHAGEEEAVADSYARLVRERPGLFLVLVPRHPERAAEVGTMLQGKGIPHVRRSALDGAPEPAAGGVLLVDTIGELMNLYALSDLVFVGGSLVPVGGHNLLEPASVGAPVLFGPHMHNFREITALVLAADAGEQVEDRAGLEDALRRLLNDEPRRLAMGERGIRLMTEQGGAASRHLEIIGRLLVTGSGE</sequence>
<dbReference type="PANTHER" id="PTHR42755">
    <property type="entry name" value="3-DEOXY-MANNO-OCTULOSONATE CYTIDYLYLTRANSFERASE"/>
    <property type="match status" value="1"/>
</dbReference>
<evidence type="ECO:0000256" key="9">
    <source>
        <dbReference type="PIRSR" id="PIRSR639901-1"/>
    </source>
</evidence>
<dbReference type="GO" id="GO:0009244">
    <property type="term" value="P:lipopolysaccharide core region biosynthetic process"/>
    <property type="evidence" value="ECO:0007669"/>
    <property type="project" value="UniProtKB-UniRule"/>
</dbReference>
<dbReference type="UniPathway" id="UPA00958"/>
<dbReference type="InterPro" id="IPR038107">
    <property type="entry name" value="Glycos_transf_N_sf"/>
</dbReference>
<evidence type="ECO:0000256" key="1">
    <source>
        <dbReference type="ARBA" id="ARBA00004388"/>
    </source>
</evidence>
<accession>A0A0C1TLP5</accession>
<feature type="site" description="Transition state stabilizer" evidence="10">
    <location>
        <position position="212"/>
    </location>
</feature>
<dbReference type="GO" id="GO:0005886">
    <property type="term" value="C:plasma membrane"/>
    <property type="evidence" value="ECO:0007669"/>
    <property type="project" value="UniProtKB-SubCell"/>
</dbReference>
<evidence type="ECO:0000256" key="8">
    <source>
        <dbReference type="ARBA" id="ARBA00049183"/>
    </source>
</evidence>
<feature type="site" description="Transition state stabilizer" evidence="10">
    <location>
        <position position="134"/>
    </location>
</feature>
<dbReference type="AlphaFoldDB" id="A0A0C1TLP5"/>
<dbReference type="FunFam" id="3.40.50.2000:FF:000032">
    <property type="entry name" value="3-deoxy-D-manno-octulosonic acid transferase"/>
    <property type="match status" value="1"/>
</dbReference>
<dbReference type="PANTHER" id="PTHR42755:SF1">
    <property type="entry name" value="3-DEOXY-D-MANNO-OCTULOSONIC ACID TRANSFERASE, MITOCHONDRIAL-RELATED"/>
    <property type="match status" value="1"/>
</dbReference>
<evidence type="ECO:0000313" key="14">
    <source>
        <dbReference type="Proteomes" id="UP000031433"/>
    </source>
</evidence>
<dbReference type="GO" id="GO:0043842">
    <property type="term" value="F:Kdo transferase activity"/>
    <property type="evidence" value="ECO:0007669"/>
    <property type="project" value="UniProtKB-EC"/>
</dbReference>
<comment type="caution">
    <text evidence="13">The sequence shown here is derived from an EMBL/GenBank/DDBJ whole genome shotgun (WGS) entry which is preliminary data.</text>
</comment>
<feature type="active site" description="Proton acceptor" evidence="9">
    <location>
        <position position="65"/>
    </location>
</feature>
<dbReference type="Gene3D" id="3.40.50.2000">
    <property type="entry name" value="Glycogen Phosphorylase B"/>
    <property type="match status" value="1"/>
</dbReference>
<comment type="similarity">
    <text evidence="3">Belongs to the glycosyltransferase group 1 family. Glycosyltransferase 30 subfamily.</text>
</comment>
<feature type="domain" description="3-deoxy-D-manno-octulosonic-acid transferase N-terminal" evidence="12">
    <location>
        <begin position="35"/>
        <end position="214"/>
    </location>
</feature>
<evidence type="ECO:0000256" key="2">
    <source>
        <dbReference type="ARBA" id="ARBA00004713"/>
    </source>
</evidence>
<evidence type="ECO:0000256" key="4">
    <source>
        <dbReference type="ARBA" id="ARBA00012621"/>
    </source>
</evidence>
<dbReference type="Proteomes" id="UP000031433">
    <property type="component" value="Unassembled WGS sequence"/>
</dbReference>
<keyword evidence="6 11" id="KW-0808">Transferase</keyword>
<name>A0A0C1TLP5_9BACT</name>
<organism evidence="13 14">
    <name type="scientific">Geobacter soli</name>
    <dbReference type="NCBI Taxonomy" id="1510391"/>
    <lineage>
        <taxon>Bacteria</taxon>
        <taxon>Pseudomonadati</taxon>
        <taxon>Thermodesulfobacteriota</taxon>
        <taxon>Desulfuromonadia</taxon>
        <taxon>Geobacterales</taxon>
        <taxon>Geobacteraceae</taxon>
        <taxon>Geobacter</taxon>
    </lineage>
</organism>
<evidence type="ECO:0000256" key="6">
    <source>
        <dbReference type="ARBA" id="ARBA00022679"/>
    </source>
</evidence>